<evidence type="ECO:0000313" key="11">
    <source>
        <dbReference type="Proteomes" id="UP000176867"/>
    </source>
</evidence>
<evidence type="ECO:0000256" key="1">
    <source>
        <dbReference type="ARBA" id="ARBA00022516"/>
    </source>
</evidence>
<evidence type="ECO:0000259" key="9">
    <source>
        <dbReference type="Pfam" id="PF01648"/>
    </source>
</evidence>
<comment type="function">
    <text evidence="8">Transfers the 4'-phosphopantetheine moiety from coenzyme A to a Ser of acyl-carrier-protein.</text>
</comment>
<protein>
    <recommendedName>
        <fullName evidence="8">Holo-[acyl-carrier-protein] synthase</fullName>
        <shortName evidence="8">Holo-ACP synthase</shortName>
        <ecNumber evidence="8">2.7.8.7</ecNumber>
    </recommendedName>
    <alternativeName>
        <fullName evidence="8">4'-phosphopantetheinyl transferase AcpS</fullName>
    </alternativeName>
</protein>
<dbReference type="InterPro" id="IPR002582">
    <property type="entry name" value="ACPS"/>
</dbReference>
<evidence type="ECO:0000313" key="10">
    <source>
        <dbReference type="EMBL" id="OGG93197.1"/>
    </source>
</evidence>
<proteinExistence type="inferred from homology"/>
<dbReference type="GO" id="GO:0008897">
    <property type="term" value="F:holo-[acyl-carrier-protein] synthase activity"/>
    <property type="evidence" value="ECO:0007669"/>
    <property type="project" value="UniProtKB-UniRule"/>
</dbReference>
<keyword evidence="7 8" id="KW-0275">Fatty acid biosynthesis</keyword>
<dbReference type="EMBL" id="MFMU01000011">
    <property type="protein sequence ID" value="OGG93197.1"/>
    <property type="molecule type" value="Genomic_DNA"/>
</dbReference>
<evidence type="ECO:0000256" key="8">
    <source>
        <dbReference type="HAMAP-Rule" id="MF_00101"/>
    </source>
</evidence>
<name>A0A1F6G514_9BACT</name>
<comment type="subcellular location">
    <subcellularLocation>
        <location evidence="8">Cytoplasm</location>
    </subcellularLocation>
</comment>
<evidence type="ECO:0000256" key="2">
    <source>
        <dbReference type="ARBA" id="ARBA00022679"/>
    </source>
</evidence>
<keyword evidence="4 8" id="KW-0276">Fatty acid metabolism</keyword>
<comment type="catalytic activity">
    <reaction evidence="8">
        <text>apo-[ACP] + CoA = holo-[ACP] + adenosine 3',5'-bisphosphate + H(+)</text>
        <dbReference type="Rhea" id="RHEA:12068"/>
        <dbReference type="Rhea" id="RHEA-COMP:9685"/>
        <dbReference type="Rhea" id="RHEA-COMP:9690"/>
        <dbReference type="ChEBI" id="CHEBI:15378"/>
        <dbReference type="ChEBI" id="CHEBI:29999"/>
        <dbReference type="ChEBI" id="CHEBI:57287"/>
        <dbReference type="ChEBI" id="CHEBI:58343"/>
        <dbReference type="ChEBI" id="CHEBI:64479"/>
        <dbReference type="EC" id="2.7.8.7"/>
    </reaction>
</comment>
<feature type="binding site" evidence="8">
    <location>
        <position position="60"/>
    </location>
    <ligand>
        <name>Mg(2+)</name>
        <dbReference type="ChEBI" id="CHEBI:18420"/>
    </ligand>
</feature>
<keyword evidence="6 8" id="KW-0443">Lipid metabolism</keyword>
<evidence type="ECO:0000256" key="5">
    <source>
        <dbReference type="ARBA" id="ARBA00022842"/>
    </source>
</evidence>
<gene>
    <name evidence="8" type="primary">acpS</name>
    <name evidence="10" type="ORF">A2609_02985</name>
</gene>
<dbReference type="SUPFAM" id="SSF56214">
    <property type="entry name" value="4'-phosphopantetheinyl transferase"/>
    <property type="match status" value="1"/>
</dbReference>
<comment type="cofactor">
    <cofactor evidence="8">
        <name>Mg(2+)</name>
        <dbReference type="ChEBI" id="CHEBI:18420"/>
    </cofactor>
</comment>
<comment type="similarity">
    <text evidence="8">Belongs to the P-Pant transferase superfamily. AcpS family.</text>
</comment>
<dbReference type="Gene3D" id="3.90.470.20">
    <property type="entry name" value="4'-phosphopantetheinyl transferase domain"/>
    <property type="match status" value="1"/>
</dbReference>
<dbReference type="STRING" id="1798533.A2609_02985"/>
<evidence type="ECO:0000256" key="4">
    <source>
        <dbReference type="ARBA" id="ARBA00022832"/>
    </source>
</evidence>
<dbReference type="Pfam" id="PF01648">
    <property type="entry name" value="ACPS"/>
    <property type="match status" value="1"/>
</dbReference>
<keyword evidence="3 8" id="KW-0479">Metal-binding</keyword>
<keyword evidence="5 8" id="KW-0460">Magnesium</keyword>
<keyword evidence="1 8" id="KW-0444">Lipid biosynthesis</keyword>
<dbReference type="GO" id="GO:0006633">
    <property type="term" value="P:fatty acid biosynthetic process"/>
    <property type="evidence" value="ECO:0007669"/>
    <property type="project" value="UniProtKB-UniRule"/>
</dbReference>
<dbReference type="AlphaFoldDB" id="A0A1F6G514"/>
<reference evidence="10 11" key="1">
    <citation type="journal article" date="2016" name="Nat. Commun.">
        <title>Thousands of microbial genomes shed light on interconnected biogeochemical processes in an aquifer system.</title>
        <authorList>
            <person name="Anantharaman K."/>
            <person name="Brown C.T."/>
            <person name="Hug L.A."/>
            <person name="Sharon I."/>
            <person name="Castelle C.J."/>
            <person name="Probst A.J."/>
            <person name="Thomas B.C."/>
            <person name="Singh A."/>
            <person name="Wilkins M.J."/>
            <person name="Karaoz U."/>
            <person name="Brodie E.L."/>
            <person name="Williams K.H."/>
            <person name="Hubbard S.S."/>
            <person name="Banfield J.F."/>
        </authorList>
    </citation>
    <scope>NUCLEOTIDE SEQUENCE [LARGE SCALE GENOMIC DNA]</scope>
</reference>
<comment type="caution">
    <text evidence="10">The sequence shown here is derived from an EMBL/GenBank/DDBJ whole genome shotgun (WGS) entry which is preliminary data.</text>
</comment>
<dbReference type="InterPro" id="IPR004568">
    <property type="entry name" value="Ppantetheine-prot_Trfase_dom"/>
</dbReference>
<keyword evidence="8" id="KW-0963">Cytoplasm</keyword>
<dbReference type="InterPro" id="IPR008278">
    <property type="entry name" value="4-PPantetheinyl_Trfase_dom"/>
</dbReference>
<sequence>MGKSLQIAGIGIDVVEIADVEDARFKKRFAEYFLMPKEILLIPKGSKRAAFLASRFAVKEAVIKAFPKKLKPHDFIIEKKDVRPCISFSSKEYGRRYTVHISLSHTKHIAVAIAIVIQNGV</sequence>
<dbReference type="NCBIfam" id="TIGR00556">
    <property type="entry name" value="pantethn_trn"/>
    <property type="match status" value="1"/>
</dbReference>
<dbReference type="InterPro" id="IPR037143">
    <property type="entry name" value="4-PPantetheinyl_Trfase_dom_sf"/>
</dbReference>
<evidence type="ECO:0000256" key="6">
    <source>
        <dbReference type="ARBA" id="ARBA00023098"/>
    </source>
</evidence>
<dbReference type="HAMAP" id="MF_00101">
    <property type="entry name" value="AcpS"/>
    <property type="match status" value="1"/>
</dbReference>
<evidence type="ECO:0000256" key="3">
    <source>
        <dbReference type="ARBA" id="ARBA00022723"/>
    </source>
</evidence>
<feature type="binding site" evidence="8">
    <location>
        <position position="13"/>
    </location>
    <ligand>
        <name>Mg(2+)</name>
        <dbReference type="ChEBI" id="CHEBI:18420"/>
    </ligand>
</feature>
<dbReference type="GO" id="GO:0005737">
    <property type="term" value="C:cytoplasm"/>
    <property type="evidence" value="ECO:0007669"/>
    <property type="project" value="UniProtKB-SubCell"/>
</dbReference>
<feature type="domain" description="4'-phosphopantetheinyl transferase" evidence="9">
    <location>
        <begin position="9"/>
        <end position="111"/>
    </location>
</feature>
<evidence type="ECO:0000256" key="7">
    <source>
        <dbReference type="ARBA" id="ARBA00023160"/>
    </source>
</evidence>
<dbReference type="GO" id="GO:0000287">
    <property type="term" value="F:magnesium ion binding"/>
    <property type="evidence" value="ECO:0007669"/>
    <property type="project" value="UniProtKB-UniRule"/>
</dbReference>
<keyword evidence="2 8" id="KW-0808">Transferase</keyword>
<dbReference type="EC" id="2.7.8.7" evidence="8"/>
<accession>A0A1F6G514</accession>
<dbReference type="NCBIfam" id="TIGR00516">
    <property type="entry name" value="acpS"/>
    <property type="match status" value="1"/>
</dbReference>
<dbReference type="Proteomes" id="UP000176867">
    <property type="component" value="Unassembled WGS sequence"/>
</dbReference>
<organism evidence="10 11">
    <name type="scientific">Candidatus Kaiserbacteria bacterium RIFOXYD1_FULL_47_14</name>
    <dbReference type="NCBI Taxonomy" id="1798533"/>
    <lineage>
        <taxon>Bacteria</taxon>
        <taxon>Candidatus Kaiseribacteriota</taxon>
    </lineage>
</organism>